<evidence type="ECO:0000256" key="6">
    <source>
        <dbReference type="ARBA" id="ARBA00022741"/>
    </source>
</evidence>
<dbReference type="PANTHER" id="PTHR12688">
    <property type="entry name" value="DYNEIN LIGHT INTERMEDIATE CHAIN"/>
    <property type="match status" value="1"/>
</dbReference>
<dbReference type="InterPro" id="IPR027417">
    <property type="entry name" value="P-loop_NTPase"/>
</dbReference>
<feature type="region of interest" description="Disordered" evidence="12">
    <location>
        <begin position="478"/>
        <end position="528"/>
    </location>
</feature>
<feature type="compositionally biased region" description="Low complexity" evidence="12">
    <location>
        <begin position="17"/>
        <end position="29"/>
    </location>
</feature>
<dbReference type="InterPro" id="IPR022780">
    <property type="entry name" value="Dynein_light_int_chain"/>
</dbReference>
<comment type="subcellular location">
    <subcellularLocation>
        <location evidence="1 11">Cytoplasm</location>
        <location evidence="1 11">Cytoskeleton</location>
    </subcellularLocation>
</comment>
<dbReference type="CDD" id="cd00267">
    <property type="entry name" value="ABC_ATPase"/>
    <property type="match status" value="1"/>
</dbReference>
<dbReference type="GO" id="GO:0000226">
    <property type="term" value="P:microtubule cytoskeleton organization"/>
    <property type="evidence" value="ECO:0007669"/>
    <property type="project" value="TreeGrafter"/>
</dbReference>
<dbReference type="GO" id="GO:0005874">
    <property type="term" value="C:microtubule"/>
    <property type="evidence" value="ECO:0007669"/>
    <property type="project" value="UniProtKB-KW"/>
</dbReference>
<keyword evidence="6 11" id="KW-0547">Nucleotide-binding</keyword>
<comment type="subunit">
    <text evidence="11">Homodimer. The cytoplasmic dynein 1 complex consists of two catalytic heavy chains (HCs) and a number of non-catalytic subunits presented by intermediate chains (ICs).</text>
</comment>
<comment type="similarity">
    <text evidence="2 11">Belongs to the dynein light intermediate chain family.</text>
</comment>
<dbReference type="GO" id="GO:0005524">
    <property type="term" value="F:ATP binding"/>
    <property type="evidence" value="ECO:0007669"/>
    <property type="project" value="UniProtKB-KW"/>
</dbReference>
<dbReference type="GO" id="GO:0005813">
    <property type="term" value="C:centrosome"/>
    <property type="evidence" value="ECO:0007669"/>
    <property type="project" value="TreeGrafter"/>
</dbReference>
<dbReference type="EMBL" id="GFDL01012699">
    <property type="protein sequence ID" value="JAV22346.1"/>
    <property type="molecule type" value="Transcribed_RNA"/>
</dbReference>
<evidence type="ECO:0000256" key="12">
    <source>
        <dbReference type="SAM" id="MobiDB-lite"/>
    </source>
</evidence>
<keyword evidence="4 11" id="KW-0963">Cytoplasm</keyword>
<proteinExistence type="inferred from homology"/>
<evidence type="ECO:0000256" key="2">
    <source>
        <dbReference type="ARBA" id="ARBA00006831"/>
    </source>
</evidence>
<accession>A0A1Q3F452</accession>
<evidence type="ECO:0000256" key="8">
    <source>
        <dbReference type="ARBA" id="ARBA00023017"/>
    </source>
</evidence>
<keyword evidence="8 11" id="KW-0243">Dynein</keyword>
<feature type="region of interest" description="Disordered" evidence="12">
    <location>
        <begin position="1"/>
        <end position="38"/>
    </location>
</feature>
<keyword evidence="7 11" id="KW-0067">ATP-binding</keyword>
<dbReference type="PANTHER" id="PTHR12688:SF0">
    <property type="entry name" value="DYNEIN LIGHT INTERMEDIATE CHAIN"/>
    <property type="match status" value="1"/>
</dbReference>
<evidence type="ECO:0000256" key="4">
    <source>
        <dbReference type="ARBA" id="ARBA00022490"/>
    </source>
</evidence>
<dbReference type="GO" id="GO:0045504">
    <property type="term" value="F:dynein heavy chain binding"/>
    <property type="evidence" value="ECO:0007669"/>
    <property type="project" value="TreeGrafter"/>
</dbReference>
<evidence type="ECO:0000313" key="13">
    <source>
        <dbReference type="EMBL" id="JAV22346.1"/>
    </source>
</evidence>
<dbReference type="Pfam" id="PF05783">
    <property type="entry name" value="DLIC"/>
    <property type="match status" value="1"/>
</dbReference>
<keyword evidence="3 11" id="KW-0813">Transport</keyword>
<dbReference type="Gene3D" id="3.40.50.300">
    <property type="entry name" value="P-loop containing nucleotide triphosphate hydrolases"/>
    <property type="match status" value="1"/>
</dbReference>
<dbReference type="GO" id="GO:0007018">
    <property type="term" value="P:microtubule-based movement"/>
    <property type="evidence" value="ECO:0007669"/>
    <property type="project" value="InterPro"/>
</dbReference>
<dbReference type="GO" id="GO:0005868">
    <property type="term" value="C:cytoplasmic dynein complex"/>
    <property type="evidence" value="ECO:0007669"/>
    <property type="project" value="UniProtKB-UniRule"/>
</dbReference>
<protein>
    <recommendedName>
        <fullName evidence="11">Dynein light intermediate chain</fullName>
    </recommendedName>
</protein>
<keyword evidence="5 11" id="KW-0493">Microtubule</keyword>
<evidence type="ECO:0000256" key="7">
    <source>
        <dbReference type="ARBA" id="ARBA00022840"/>
    </source>
</evidence>
<evidence type="ECO:0000256" key="10">
    <source>
        <dbReference type="ARBA" id="ARBA00023212"/>
    </source>
</evidence>
<evidence type="ECO:0000256" key="9">
    <source>
        <dbReference type="ARBA" id="ARBA00023175"/>
    </source>
</evidence>
<feature type="compositionally biased region" description="Polar residues" evidence="12">
    <location>
        <begin position="415"/>
        <end position="438"/>
    </location>
</feature>
<organism evidence="13">
    <name type="scientific">Culex tarsalis</name>
    <name type="common">Encephalitis mosquito</name>
    <dbReference type="NCBI Taxonomy" id="7177"/>
    <lineage>
        <taxon>Eukaryota</taxon>
        <taxon>Metazoa</taxon>
        <taxon>Ecdysozoa</taxon>
        <taxon>Arthropoda</taxon>
        <taxon>Hexapoda</taxon>
        <taxon>Insecta</taxon>
        <taxon>Pterygota</taxon>
        <taxon>Neoptera</taxon>
        <taxon>Endopterygota</taxon>
        <taxon>Diptera</taxon>
        <taxon>Nematocera</taxon>
        <taxon>Culicoidea</taxon>
        <taxon>Culicidae</taxon>
        <taxon>Culicinae</taxon>
        <taxon>Culicini</taxon>
        <taxon>Culex</taxon>
        <taxon>Culex</taxon>
    </lineage>
</organism>
<comment type="function">
    <text evidence="11">Acts as one of several non-catalytic accessory components of the cytoplasmic dynein 1 complex that are thought to be involved in linking dynein to cargos and to adapter proteins that regulate dynein function. Cytoplasmic dynein 1 acts as a motor for the intracellular retrograde motility of vesicles and organelles along microtubules. May play a role in binding dynein to membranous organelles or chromosomes.</text>
</comment>
<dbReference type="AlphaFoldDB" id="A0A1Q3F452"/>
<dbReference type="InterPro" id="IPR008467">
    <property type="entry name" value="Dynein1_light_intermed_chain"/>
</dbReference>
<sequence>MRVPDRVSLPEIANNPAAQGFAGQLGEQQQQEKEASRKLLPSTAGTMEILSQSLTNGLTTTTPRKKDIDPKENLWSAILSEVQTQSSTKLPSNKSVLVLGDNASGKTTLIAKLQGVEDPKKGSGLEYAYIDVRDEYRDDVTRLGVWILDGDPGHNNLLKYALNESNYAHTLVILTLSMTTPWSWVEQLQHWIKILEHHIAELKIDPEEKSQCRQRLVTVWQSYCDTIDELDPGSPIKRTNRLSSVDDDLDALPLPEGVLTTNLGLDVVVVVTKTDYMTTLEKELDYRDEHFDFMQQWIRRFCLLYGASLFYTSVKEDKNCDLLYKYLTHRIYGLPFRTPALIVEKDAVLIPAGWDNMKKINILYENMQSCKPDDDYNDIIAQPPSRKTVSNREIEVQTEEEQAFLTRQLQLLQAGQTPTRGESPMRSQSSAGKTSPRTPGSAGAQGSPKKVDGKLNPSTPSGEGVLANFFNSLLHKKSGSPAGAGGGGGGGGTGSPGGPTLPGTGISPRATTNGGTAGPDLVSASEKLSMRTDAAMELDRLTRSVKKEMDFGSAQSDC</sequence>
<dbReference type="SUPFAM" id="SSF52540">
    <property type="entry name" value="P-loop containing nucleoside triphosphate hydrolases"/>
    <property type="match status" value="1"/>
</dbReference>
<evidence type="ECO:0000256" key="1">
    <source>
        <dbReference type="ARBA" id="ARBA00004245"/>
    </source>
</evidence>
<evidence type="ECO:0000256" key="11">
    <source>
        <dbReference type="RuleBase" id="RU366047"/>
    </source>
</evidence>
<keyword evidence="9 11" id="KW-0505">Motor protein</keyword>
<reference evidence="13" key="1">
    <citation type="submission" date="2017-01" db="EMBL/GenBank/DDBJ databases">
        <title>A deep insight into the sialotranscriptome of adult male and female Cluex tarsalis mosquitoes.</title>
        <authorList>
            <person name="Ribeiro J.M."/>
            <person name="Moreira F."/>
            <person name="Bernard K.A."/>
            <person name="Calvo E."/>
        </authorList>
    </citation>
    <scope>NUCLEOTIDE SEQUENCE</scope>
    <source>
        <strain evidence="13">Kern County</strain>
        <tissue evidence="13">Salivary glands</tissue>
    </source>
</reference>
<feature type="compositionally biased region" description="Gly residues" evidence="12">
    <location>
        <begin position="482"/>
        <end position="497"/>
    </location>
</feature>
<evidence type="ECO:0000256" key="5">
    <source>
        <dbReference type="ARBA" id="ARBA00022701"/>
    </source>
</evidence>
<keyword evidence="10 11" id="KW-0206">Cytoskeleton</keyword>
<name>A0A1Q3F452_CULTA</name>
<evidence type="ECO:0000256" key="3">
    <source>
        <dbReference type="ARBA" id="ARBA00022448"/>
    </source>
</evidence>
<feature type="region of interest" description="Disordered" evidence="12">
    <location>
        <begin position="415"/>
        <end position="463"/>
    </location>
</feature>